<dbReference type="EMBL" id="AP018786">
    <property type="protein sequence ID" value="BBF23516.1"/>
    <property type="molecule type" value="Genomic_DNA"/>
</dbReference>
<dbReference type="PANTHER" id="PTHR43400:SF7">
    <property type="entry name" value="FAD-DEPENDENT OXIDOREDUCTASE 2 FAD BINDING DOMAIN-CONTAINING PROTEIN"/>
    <property type="match status" value="1"/>
</dbReference>
<dbReference type="NCBIfam" id="TIGR01813">
    <property type="entry name" value="flavo_cyto_c"/>
    <property type="match status" value="1"/>
</dbReference>
<evidence type="ECO:0000256" key="3">
    <source>
        <dbReference type="ARBA" id="ARBA00022827"/>
    </source>
</evidence>
<dbReference type="GO" id="GO:0016491">
    <property type="term" value="F:oxidoreductase activity"/>
    <property type="evidence" value="ECO:0007669"/>
    <property type="project" value="UniProtKB-KW"/>
</dbReference>
<dbReference type="Pfam" id="PF00890">
    <property type="entry name" value="FAD_binding_2"/>
    <property type="match status" value="1"/>
</dbReference>
<evidence type="ECO:0000313" key="7">
    <source>
        <dbReference type="EMBL" id="BBF23516.1"/>
    </source>
</evidence>
<dbReference type="GO" id="GO:0010181">
    <property type="term" value="F:FMN binding"/>
    <property type="evidence" value="ECO:0007669"/>
    <property type="project" value="InterPro"/>
</dbReference>
<comment type="cofactor">
    <cofactor evidence="1">
        <name>FAD</name>
        <dbReference type="ChEBI" id="CHEBI:57692"/>
    </cofactor>
</comment>
<protein>
    <recommendedName>
        <fullName evidence="6">FAD-dependent oxidoreductase 2 FAD-binding domain-containing protein</fullName>
    </recommendedName>
</protein>
<keyword evidence="5" id="KW-0732">Signal</keyword>
<dbReference type="PANTHER" id="PTHR43400">
    <property type="entry name" value="FUMARATE REDUCTASE"/>
    <property type="match status" value="1"/>
</dbReference>
<keyword evidence="4 5" id="KW-0560">Oxidoreductase</keyword>
<evidence type="ECO:0000256" key="4">
    <source>
        <dbReference type="ARBA" id="ARBA00023002"/>
    </source>
</evidence>
<evidence type="ECO:0000313" key="8">
    <source>
        <dbReference type="Proteomes" id="UP000271003"/>
    </source>
</evidence>
<dbReference type="OrthoDB" id="9813348at2"/>
<keyword evidence="3 5" id="KW-0274">FAD</keyword>
<evidence type="ECO:0000259" key="6">
    <source>
        <dbReference type="Pfam" id="PF00890"/>
    </source>
</evidence>
<dbReference type="InterPro" id="IPR036188">
    <property type="entry name" value="FAD/NAD-bd_sf"/>
</dbReference>
<organism evidence="7 8">
    <name type="scientific">Sutterella megalosphaeroides</name>
    <dbReference type="NCBI Taxonomy" id="2494234"/>
    <lineage>
        <taxon>Bacteria</taxon>
        <taxon>Pseudomonadati</taxon>
        <taxon>Pseudomonadota</taxon>
        <taxon>Betaproteobacteria</taxon>
        <taxon>Burkholderiales</taxon>
        <taxon>Sutterellaceae</taxon>
        <taxon>Sutterella</taxon>
    </lineage>
</organism>
<gene>
    <name evidence="7" type="ORF">SUTMEG_14070</name>
</gene>
<dbReference type="PRINTS" id="PR00411">
    <property type="entry name" value="PNDRDTASEI"/>
</dbReference>
<dbReference type="InterPro" id="IPR027477">
    <property type="entry name" value="Succ_DH/fumarate_Rdtase_cat_sf"/>
</dbReference>
<sequence length="509" mass="53516">MTVKMKTKVMPNTLRRHVLMLSGAYAFAPELASAGPLETVAQWLGFEPETEVTDVLVVGAGGAGLAAGLSALEAGVEVVILEKQAAIGGNTLIASGLFNAADPQRQQAMGVRDSIDWHFEQTMASGAGRNDAEVVRRFTAEAPATLRWLERHGIRFLPETVTTWGAEWPRGHKPLLPRGSSYVRMLSEAIFASGGKIMTNAKVERILRDEASGRVTGAIFTDEQGRARRVVARRGVVLAAGGYGANPELLRRFAPGFAELPSDNAPGSTGEVMLEARRIGARLTNLECVQTVPGAKRNRNFQVRLDLDAGRSVLVDGFGRALKDAAGSRLSLSAAILSAPGGGAFVVTDDSAVESYDRVSRKAIYRGLETGDAVRAATPEMLARALGLDPLKLRASLDAHNDMTRSKTASCARVACKPIVTPPFWGSRVVLNVHSTLGGVTIDAEGAVLDAEGRPIPGLFAAGEIVGNLHGANRIGGNGLSAALTMGRVAGRCAASGGRTAMPESSRAP</sequence>
<proteinExistence type="inferred from homology"/>
<evidence type="ECO:0000256" key="1">
    <source>
        <dbReference type="ARBA" id="ARBA00001974"/>
    </source>
</evidence>
<dbReference type="AlphaFoldDB" id="A0A2Z6IFL9"/>
<dbReference type="Proteomes" id="UP000271003">
    <property type="component" value="Chromosome"/>
</dbReference>
<keyword evidence="8" id="KW-1185">Reference proteome</keyword>
<feature type="domain" description="FAD-dependent oxidoreductase 2 FAD-binding" evidence="6">
    <location>
        <begin position="54"/>
        <end position="480"/>
    </location>
</feature>
<dbReference type="SUPFAM" id="SSF56425">
    <property type="entry name" value="Succinate dehydrogenase/fumarate reductase flavoprotein, catalytic domain"/>
    <property type="match status" value="1"/>
</dbReference>
<evidence type="ECO:0000256" key="2">
    <source>
        <dbReference type="ARBA" id="ARBA00022630"/>
    </source>
</evidence>
<feature type="chain" id="PRO_5022262380" description="FAD-dependent oxidoreductase 2 FAD-binding domain-containing protein" evidence="5">
    <location>
        <begin position="35"/>
        <end position="509"/>
    </location>
</feature>
<name>A0A2Z6IFL9_9BURK</name>
<accession>A0A2Z6IFL9</accession>
<dbReference type="Gene3D" id="3.50.50.60">
    <property type="entry name" value="FAD/NAD(P)-binding domain"/>
    <property type="match status" value="1"/>
</dbReference>
<dbReference type="KEGG" id="sutt:SUTMEG_14070"/>
<dbReference type="InterPro" id="IPR050315">
    <property type="entry name" value="FAD-oxidoreductase_2"/>
</dbReference>
<feature type="signal peptide" evidence="5">
    <location>
        <begin position="1"/>
        <end position="34"/>
    </location>
</feature>
<dbReference type="SUPFAM" id="SSF51905">
    <property type="entry name" value="FAD/NAD(P)-binding domain"/>
    <property type="match status" value="1"/>
</dbReference>
<dbReference type="RefSeq" id="WP_120177117.1">
    <property type="nucleotide sequence ID" value="NZ_AP018786.1"/>
</dbReference>
<reference evidence="7 8" key="1">
    <citation type="journal article" date="2018" name="Int. J. Syst. Evol. Microbiol.">
        <title>Mesosutterella multiformis gen. nov., sp. nov., a member of the family Sutterellaceae and Sutterella megalosphaeroides sp. nov., isolated from human faeces.</title>
        <authorList>
            <person name="Sakamoto M."/>
            <person name="Ikeyama N."/>
            <person name="Kunihiro T."/>
            <person name="Iino T."/>
            <person name="Yuki M."/>
            <person name="Ohkuma M."/>
        </authorList>
    </citation>
    <scope>NUCLEOTIDE SEQUENCE [LARGE SCALE GENOMIC DNA]</scope>
    <source>
        <strain evidence="7 8">6FBBBH3</strain>
    </source>
</reference>
<evidence type="ECO:0000256" key="5">
    <source>
        <dbReference type="RuleBase" id="RU366062"/>
    </source>
</evidence>
<comment type="similarity">
    <text evidence="5">Belongs to the FAD-dependent oxidoreductase 2 family. FRD/SDH subfamily.</text>
</comment>
<keyword evidence="2 5" id="KW-0285">Flavoprotein</keyword>
<dbReference type="Gene3D" id="3.90.700.10">
    <property type="entry name" value="Succinate dehydrogenase/fumarate reductase flavoprotein, catalytic domain"/>
    <property type="match status" value="1"/>
</dbReference>
<dbReference type="InterPro" id="IPR003953">
    <property type="entry name" value="FAD-dep_OxRdtase_2_FAD-bd"/>
</dbReference>
<dbReference type="InterPro" id="IPR010960">
    <property type="entry name" value="Flavocytochrome_c"/>
</dbReference>